<keyword evidence="2" id="KW-1185">Reference proteome</keyword>
<dbReference type="RefSeq" id="XP_002499914.1">
    <property type="nucleotide sequence ID" value="XM_002499868.1"/>
</dbReference>
<proteinExistence type="predicted"/>
<sequence>MSAFAAVQVQVAGVVAARAPAKATRRGSSVVVRAAPKPGVDGVPYTASNTFIVPDGDAAIVQRFQEEMAARQALMKTLPGFTSCKLTAGSGNEFTFEQEWTTKQAYEDYMNHPQRRKSHLAAGIYQYMPKDKWSVPENFTPILPRK</sequence>
<accession>C1DZS9</accession>
<evidence type="ECO:0000313" key="2">
    <source>
        <dbReference type="Proteomes" id="UP000002009"/>
    </source>
</evidence>
<dbReference type="Gene3D" id="3.30.70.100">
    <property type="match status" value="1"/>
</dbReference>
<dbReference type="EMBL" id="CP001323">
    <property type="protein sequence ID" value="ACO61172.1"/>
    <property type="molecule type" value="Genomic_DNA"/>
</dbReference>
<gene>
    <name evidence="1" type="ORF">MICPUN_105201</name>
</gene>
<dbReference type="OMA" id="QKWASKE"/>
<evidence type="ECO:0008006" key="3">
    <source>
        <dbReference type="Google" id="ProtNLM"/>
    </source>
</evidence>
<dbReference type="KEGG" id="mis:MICPUN_105201"/>
<protein>
    <recommendedName>
        <fullName evidence="3">ABM domain-containing protein</fullName>
    </recommendedName>
</protein>
<dbReference type="InterPro" id="IPR011008">
    <property type="entry name" value="Dimeric_a/b-barrel"/>
</dbReference>
<dbReference type="OrthoDB" id="496367at2759"/>
<dbReference type="AlphaFoldDB" id="C1DZS9"/>
<evidence type="ECO:0000313" key="1">
    <source>
        <dbReference type="EMBL" id="ACO61172.1"/>
    </source>
</evidence>
<dbReference type="SUPFAM" id="SSF54909">
    <property type="entry name" value="Dimeric alpha+beta barrel"/>
    <property type="match status" value="1"/>
</dbReference>
<dbReference type="Proteomes" id="UP000002009">
    <property type="component" value="Chromosome 2"/>
</dbReference>
<name>C1DZS9_MICCC</name>
<organism evidence="1 2">
    <name type="scientific">Micromonas commoda (strain RCC299 / NOUM17 / CCMP2709)</name>
    <name type="common">Picoplanktonic green alga</name>
    <dbReference type="NCBI Taxonomy" id="296587"/>
    <lineage>
        <taxon>Eukaryota</taxon>
        <taxon>Viridiplantae</taxon>
        <taxon>Chlorophyta</taxon>
        <taxon>Mamiellophyceae</taxon>
        <taxon>Mamiellales</taxon>
        <taxon>Mamiellaceae</taxon>
        <taxon>Micromonas</taxon>
    </lineage>
</organism>
<dbReference type="GeneID" id="8241108"/>
<dbReference type="InParanoid" id="C1DZS9"/>
<reference evidence="1 2" key="1">
    <citation type="journal article" date="2009" name="Science">
        <title>Green evolution and dynamic adaptations revealed by genomes of the marine picoeukaryotes Micromonas.</title>
        <authorList>
            <person name="Worden A.Z."/>
            <person name="Lee J.H."/>
            <person name="Mock T."/>
            <person name="Rouze P."/>
            <person name="Simmons M.P."/>
            <person name="Aerts A.L."/>
            <person name="Allen A.E."/>
            <person name="Cuvelier M.L."/>
            <person name="Derelle E."/>
            <person name="Everett M.V."/>
            <person name="Foulon E."/>
            <person name="Grimwood J."/>
            <person name="Gundlach H."/>
            <person name="Henrissat B."/>
            <person name="Napoli C."/>
            <person name="McDonald S.M."/>
            <person name="Parker M.S."/>
            <person name="Rombauts S."/>
            <person name="Salamov A."/>
            <person name="Von Dassow P."/>
            <person name="Badger J.H."/>
            <person name="Coutinho P.M."/>
            <person name="Demir E."/>
            <person name="Dubchak I."/>
            <person name="Gentemann C."/>
            <person name="Eikrem W."/>
            <person name="Gready J.E."/>
            <person name="John U."/>
            <person name="Lanier W."/>
            <person name="Lindquist E.A."/>
            <person name="Lucas S."/>
            <person name="Mayer K.F."/>
            <person name="Moreau H."/>
            <person name="Not F."/>
            <person name="Otillar R."/>
            <person name="Panaud O."/>
            <person name="Pangilinan J."/>
            <person name="Paulsen I."/>
            <person name="Piegu B."/>
            <person name="Poliakov A."/>
            <person name="Robbens S."/>
            <person name="Schmutz J."/>
            <person name="Toulza E."/>
            <person name="Wyss T."/>
            <person name="Zelensky A."/>
            <person name="Zhou K."/>
            <person name="Armbrust E.V."/>
            <person name="Bhattacharya D."/>
            <person name="Goodenough U.W."/>
            <person name="Van de Peer Y."/>
            <person name="Grigoriev I.V."/>
        </authorList>
    </citation>
    <scope>NUCLEOTIDE SEQUENCE [LARGE SCALE GENOMIC DNA]</scope>
    <source>
        <strain evidence="2">RCC299 / NOUM17</strain>
    </source>
</reference>